<dbReference type="SMART" id="SM00829">
    <property type="entry name" value="PKS_ER"/>
    <property type="match status" value="1"/>
</dbReference>
<dbReference type="EMBL" id="BPQB01000010">
    <property type="protein sequence ID" value="GJE88685.1"/>
    <property type="molecule type" value="Genomic_DNA"/>
</dbReference>
<dbReference type="Pfam" id="PF00107">
    <property type="entry name" value="ADH_zinc_N"/>
    <property type="match status" value="1"/>
</dbReference>
<evidence type="ECO:0000256" key="1">
    <source>
        <dbReference type="ARBA" id="ARBA00023002"/>
    </source>
</evidence>
<accession>A0A9P3G6F5</accession>
<dbReference type="PANTHER" id="PTHR43205:SF42">
    <property type="entry name" value="ALCOHOL DEHYDROGENASE, ZINC-CONTAINING (AFU_ORTHOLOGUE AFUA_7G04530)"/>
    <property type="match status" value="1"/>
</dbReference>
<dbReference type="SUPFAM" id="SSF51735">
    <property type="entry name" value="NAD(P)-binding Rossmann-fold domains"/>
    <property type="match status" value="1"/>
</dbReference>
<dbReference type="InterPro" id="IPR036291">
    <property type="entry name" value="NAD(P)-bd_dom_sf"/>
</dbReference>
<dbReference type="FunFam" id="3.40.50.720:FF:000121">
    <property type="entry name" value="Prostaglandin reductase 2"/>
    <property type="match status" value="1"/>
</dbReference>
<organism evidence="3 4">
    <name type="scientific">Phanerochaete sordida</name>
    <dbReference type="NCBI Taxonomy" id="48140"/>
    <lineage>
        <taxon>Eukaryota</taxon>
        <taxon>Fungi</taxon>
        <taxon>Dikarya</taxon>
        <taxon>Basidiomycota</taxon>
        <taxon>Agaricomycotina</taxon>
        <taxon>Agaricomycetes</taxon>
        <taxon>Polyporales</taxon>
        <taxon>Phanerochaetaceae</taxon>
        <taxon>Phanerochaete</taxon>
    </lineage>
</organism>
<dbReference type="InterPro" id="IPR020843">
    <property type="entry name" value="ER"/>
</dbReference>
<evidence type="ECO:0000259" key="2">
    <source>
        <dbReference type="SMART" id="SM00829"/>
    </source>
</evidence>
<dbReference type="GO" id="GO:0016628">
    <property type="term" value="F:oxidoreductase activity, acting on the CH-CH group of donors, NAD or NADP as acceptor"/>
    <property type="evidence" value="ECO:0007669"/>
    <property type="project" value="InterPro"/>
</dbReference>
<dbReference type="Pfam" id="PF16884">
    <property type="entry name" value="ADH_N_2"/>
    <property type="match status" value="1"/>
</dbReference>
<protein>
    <submittedName>
        <fullName evidence="3">NADP-dependent oxidoreductase</fullName>
    </submittedName>
</protein>
<dbReference type="InterPro" id="IPR045010">
    <property type="entry name" value="MDR_fam"/>
</dbReference>
<dbReference type="AlphaFoldDB" id="A0A9P3G6F5"/>
<gene>
    <name evidence="3" type="ORF">PsYK624_047680</name>
</gene>
<evidence type="ECO:0000313" key="3">
    <source>
        <dbReference type="EMBL" id="GJE88685.1"/>
    </source>
</evidence>
<dbReference type="Gene3D" id="3.40.50.720">
    <property type="entry name" value="NAD(P)-binding Rossmann-like Domain"/>
    <property type="match status" value="1"/>
</dbReference>
<dbReference type="InterPro" id="IPR011032">
    <property type="entry name" value="GroES-like_sf"/>
</dbReference>
<dbReference type="InterPro" id="IPR013149">
    <property type="entry name" value="ADH-like_C"/>
</dbReference>
<evidence type="ECO:0000313" key="4">
    <source>
        <dbReference type="Proteomes" id="UP000703269"/>
    </source>
</evidence>
<dbReference type="InterPro" id="IPR041694">
    <property type="entry name" value="ADH_N_2"/>
</dbReference>
<comment type="caution">
    <text evidence="3">The sequence shown here is derived from an EMBL/GenBank/DDBJ whole genome shotgun (WGS) entry which is preliminary data.</text>
</comment>
<dbReference type="PANTHER" id="PTHR43205">
    <property type="entry name" value="PROSTAGLANDIN REDUCTASE"/>
    <property type="match status" value="1"/>
</dbReference>
<dbReference type="OrthoDB" id="809632at2759"/>
<reference evidence="3 4" key="1">
    <citation type="submission" date="2021-08" db="EMBL/GenBank/DDBJ databases">
        <title>Draft Genome Sequence of Phanerochaete sordida strain YK-624.</title>
        <authorList>
            <person name="Mori T."/>
            <person name="Dohra H."/>
            <person name="Suzuki T."/>
            <person name="Kawagishi H."/>
            <person name="Hirai H."/>
        </authorList>
    </citation>
    <scope>NUCLEOTIDE SEQUENCE [LARGE SCALE GENOMIC DNA]</scope>
    <source>
        <strain evidence="3 4">YK-624</strain>
    </source>
</reference>
<keyword evidence="4" id="KW-1185">Reference proteome</keyword>
<feature type="domain" description="Enoyl reductase (ER)" evidence="2">
    <location>
        <begin position="19"/>
        <end position="332"/>
    </location>
</feature>
<dbReference type="Proteomes" id="UP000703269">
    <property type="component" value="Unassembled WGS sequence"/>
</dbReference>
<keyword evidence="1" id="KW-0560">Oxidoreductase</keyword>
<dbReference type="Gene3D" id="3.90.180.10">
    <property type="entry name" value="Medium-chain alcohol dehydrogenases, catalytic domain"/>
    <property type="match status" value="1"/>
</dbReference>
<dbReference type="CDD" id="cd05288">
    <property type="entry name" value="PGDH"/>
    <property type="match status" value="1"/>
</dbReference>
<name>A0A9P3G6F5_9APHY</name>
<proteinExistence type="predicted"/>
<dbReference type="SUPFAM" id="SSF50129">
    <property type="entry name" value="GroES-like"/>
    <property type="match status" value="1"/>
</dbReference>
<sequence length="343" mass="37410">MPPATYTRIIFQERPTGELTPRTFRVERVPFDLRPAAEEVLVKTLYLSLDPTQRMWLNPGRNYMEPVQVGDVMRGTGLGVVVDAGPGSRHKVGDIVDGMLGWREYGVHGHKTVRRVDVPQGCELIDEMGPIGMTGLTAYFGLFDVGKIKAGETLVVSGAAGATGSIACQLGKRAGAKVIAIAGSKEKCDWLETELGVDKAINYKSPTFREDFIKSVGYLDVFFDNVGGDILNLALARLNKGARVALCGAISDYNSKPKGLTTYLNLISQRARLEGFLVLDYASQFSKARQELSKMIQEGSLKRQFHVVEGIEKCPEALPLLFSGGNIGKLVVKVADHRPLAKL</sequence>